<proteinExistence type="predicted"/>
<comment type="caution">
    <text evidence="1">The sequence shown here is derived from an EMBL/GenBank/DDBJ whole genome shotgun (WGS) entry which is preliminary data.</text>
</comment>
<gene>
    <name evidence="1" type="ORF">A2W18_01690</name>
</gene>
<evidence type="ECO:0000313" key="1">
    <source>
        <dbReference type="EMBL" id="OGI66805.1"/>
    </source>
</evidence>
<reference evidence="1 2" key="1">
    <citation type="journal article" date="2016" name="Nat. Commun.">
        <title>Thousands of microbial genomes shed light on interconnected biogeochemical processes in an aquifer system.</title>
        <authorList>
            <person name="Anantharaman K."/>
            <person name="Brown C.T."/>
            <person name="Hug L.A."/>
            <person name="Sharon I."/>
            <person name="Castelle C.J."/>
            <person name="Probst A.J."/>
            <person name="Thomas B.C."/>
            <person name="Singh A."/>
            <person name="Wilkins M.J."/>
            <person name="Karaoz U."/>
            <person name="Brodie E.L."/>
            <person name="Williams K.H."/>
            <person name="Hubbard S.S."/>
            <person name="Banfield J.F."/>
        </authorList>
    </citation>
    <scope>NUCLEOTIDE SEQUENCE [LARGE SCALE GENOMIC DNA]</scope>
</reference>
<evidence type="ECO:0008006" key="3">
    <source>
        <dbReference type="Google" id="ProtNLM"/>
    </source>
</evidence>
<dbReference type="Gene3D" id="1.20.120.1630">
    <property type="match status" value="1"/>
</dbReference>
<protein>
    <recommendedName>
        <fullName evidence="3">NnrU domain-containing protein</fullName>
    </recommendedName>
</protein>
<evidence type="ECO:0000313" key="2">
    <source>
        <dbReference type="Proteomes" id="UP000179076"/>
    </source>
</evidence>
<name>A0A1F6VB52_9PROT</name>
<accession>A0A1F6VB52</accession>
<dbReference type="AlphaFoldDB" id="A0A1F6VB52"/>
<organism evidence="1 2">
    <name type="scientific">Candidatus Muproteobacteria bacterium RBG_16_60_9</name>
    <dbReference type="NCBI Taxonomy" id="1817755"/>
    <lineage>
        <taxon>Bacteria</taxon>
        <taxon>Pseudomonadati</taxon>
        <taxon>Pseudomonadota</taxon>
        <taxon>Candidatus Muproteobacteria</taxon>
    </lineage>
</organism>
<sequence>MSLGHLLFAAVSSVYILTALQFEEHDLMQAFGDRYRSYRAQVPMLVPRLWRSKRVGNKVA</sequence>
<dbReference type="EMBL" id="MFSP01000077">
    <property type="protein sequence ID" value="OGI66805.1"/>
    <property type="molecule type" value="Genomic_DNA"/>
</dbReference>
<dbReference type="Proteomes" id="UP000179076">
    <property type="component" value="Unassembled WGS sequence"/>
</dbReference>